<evidence type="ECO:0000313" key="4">
    <source>
        <dbReference type="EMBL" id="GAA1426676.1"/>
    </source>
</evidence>
<keyword evidence="1" id="KW-1133">Transmembrane helix</keyword>
<reference evidence="5" key="1">
    <citation type="journal article" date="2019" name="Int. J. Syst. Evol. Microbiol.">
        <title>The Global Catalogue of Microorganisms (GCM) 10K type strain sequencing project: providing services to taxonomists for standard genome sequencing and annotation.</title>
        <authorList>
            <consortium name="The Broad Institute Genomics Platform"/>
            <consortium name="The Broad Institute Genome Sequencing Center for Infectious Disease"/>
            <person name="Wu L."/>
            <person name="Ma J."/>
        </authorList>
    </citation>
    <scope>NUCLEOTIDE SEQUENCE [LARGE SCALE GENOMIC DNA]</scope>
    <source>
        <strain evidence="5">JCM 12398</strain>
    </source>
</reference>
<feature type="domain" description="DUF4397" evidence="3">
    <location>
        <begin position="30"/>
        <end position="148"/>
    </location>
</feature>
<dbReference type="InterPro" id="IPR025510">
    <property type="entry name" value="DUF4397"/>
</dbReference>
<keyword evidence="2" id="KW-0732">Signal</keyword>
<feature type="chain" id="PRO_5045510890" evidence="2">
    <location>
        <begin position="26"/>
        <end position="269"/>
    </location>
</feature>
<organism evidence="4 5">
    <name type="scientific">Agrococcus citreus</name>
    <dbReference type="NCBI Taxonomy" id="84643"/>
    <lineage>
        <taxon>Bacteria</taxon>
        <taxon>Bacillati</taxon>
        <taxon>Actinomycetota</taxon>
        <taxon>Actinomycetes</taxon>
        <taxon>Micrococcales</taxon>
        <taxon>Microbacteriaceae</taxon>
        <taxon>Agrococcus</taxon>
    </lineage>
</organism>
<comment type="caution">
    <text evidence="4">The sequence shown here is derived from an EMBL/GenBank/DDBJ whole genome shotgun (WGS) entry which is preliminary data.</text>
</comment>
<accession>A0ABP4JS34</accession>
<feature type="signal peptide" evidence="2">
    <location>
        <begin position="1"/>
        <end position="25"/>
    </location>
</feature>
<keyword evidence="1" id="KW-0812">Transmembrane</keyword>
<keyword evidence="5" id="KW-1185">Reference proteome</keyword>
<protein>
    <submittedName>
        <fullName evidence="4">DUF4397 domain-containing protein</fullName>
    </submittedName>
</protein>
<dbReference type="EMBL" id="BAAAKK010000006">
    <property type="protein sequence ID" value="GAA1426676.1"/>
    <property type="molecule type" value="Genomic_DNA"/>
</dbReference>
<proteinExistence type="predicted"/>
<dbReference type="Pfam" id="PF14344">
    <property type="entry name" value="DUF4397"/>
    <property type="match status" value="1"/>
</dbReference>
<feature type="transmembrane region" description="Helical" evidence="1">
    <location>
        <begin position="241"/>
        <end position="259"/>
    </location>
</feature>
<dbReference type="RefSeq" id="WP_343921588.1">
    <property type="nucleotide sequence ID" value="NZ_BAAAKK010000006.1"/>
</dbReference>
<dbReference type="Proteomes" id="UP001501266">
    <property type="component" value="Unassembled WGS sequence"/>
</dbReference>
<evidence type="ECO:0000256" key="2">
    <source>
        <dbReference type="SAM" id="SignalP"/>
    </source>
</evidence>
<evidence type="ECO:0000313" key="5">
    <source>
        <dbReference type="Proteomes" id="UP001501266"/>
    </source>
</evidence>
<keyword evidence="1" id="KW-0472">Membrane</keyword>
<name>A0ABP4JS34_9MICO</name>
<evidence type="ECO:0000259" key="3">
    <source>
        <dbReference type="Pfam" id="PF14344"/>
    </source>
</evidence>
<evidence type="ECO:0000256" key="1">
    <source>
        <dbReference type="SAM" id="Phobius"/>
    </source>
</evidence>
<sequence>MKRKLAIGVGAALALSAFGTAPAMAAEGDSTVSVLHAVPGLTVDVFINGEEAISDFQPGTLTDPMMLAAGSYDIQVFADGGTPDTAEAAIEAMDVAVPASANLTLVAHLTEGGDPTLSAFANDTEPVAAGQARLTVRHLAAAPSVDVRAGGTAIVEALTNPNEASLETAAGAVSADVVLAGTDTVAIGPADLELAEGANTIVTAWGSAEDGNLALAVQVVEAHSAPAGVPSGLGGVEDQRALGFSLLLAGALGLALIATRTLRPARERS</sequence>
<gene>
    <name evidence="4" type="ORF">GCM10009640_28380</name>
</gene>